<evidence type="ECO:0000256" key="1">
    <source>
        <dbReference type="SAM" id="Coils"/>
    </source>
</evidence>
<keyword evidence="4" id="KW-1185">Reference proteome</keyword>
<dbReference type="AlphaFoldDB" id="A0A1J4K6A8"/>
<organism evidence="3 4">
    <name type="scientific">Tritrichomonas foetus</name>
    <dbReference type="NCBI Taxonomy" id="1144522"/>
    <lineage>
        <taxon>Eukaryota</taxon>
        <taxon>Metamonada</taxon>
        <taxon>Parabasalia</taxon>
        <taxon>Tritrichomonadida</taxon>
        <taxon>Tritrichomonadidae</taxon>
        <taxon>Tritrichomonas</taxon>
    </lineage>
</organism>
<dbReference type="RefSeq" id="XP_068358372.1">
    <property type="nucleotide sequence ID" value="XM_068505338.1"/>
</dbReference>
<evidence type="ECO:0000313" key="3">
    <source>
        <dbReference type="EMBL" id="OHT05236.1"/>
    </source>
</evidence>
<sequence>MTEDVSSLHKENKSLKKKIDQVKDEIPKIADMEIDVDSLNPSDYAIQESDTPDVKEIKVKIIKALKTRDALKTDLSSISQTSEKLKTSIDLEKYKNMDDINAELQKIKEENEKTENELFRKMAELQYQTSKTKKPKIKESLRENYDMRLTKIRAIEELRLKREQLSTIQSLPFDDEKSDKSEIEKDKSEVGKGEKNENEGEFDKSLKGITPKINMVVSSQQRLLDLRMDMARIDYISSLPKKETTDKNEDKKMKKLKEKLKKIETRSKDYEDAKTKGPEAFHPFLQFVKDGKKKLFEKKSKFYKEKINNYKLQIELFKLQYQTGERDKEETMKQIKTTLSHMKKFEEDLKTSQLQIKALNERLVEENSMLEQKVANNEPVESIYQEIASKNEQYRSDIQTLKMLKLAHMAEIAKVCAVLGIDPIEPGEPPRKVFRRIEHQIEKLKAEKLEKEKEKKGYDDDDDDGNDDEISPEELIAMMEKENLTLKKENKSIGNQIYVKKKIANQKK</sequence>
<reference evidence="3" key="1">
    <citation type="submission" date="2016-10" db="EMBL/GenBank/DDBJ databases">
        <authorList>
            <person name="Benchimol M."/>
            <person name="Almeida L.G."/>
            <person name="Vasconcelos A.T."/>
            <person name="Perreira-Neves A."/>
            <person name="Rosa I.A."/>
            <person name="Tasca T."/>
            <person name="Bogo M.R."/>
            <person name="de Souza W."/>
        </authorList>
    </citation>
    <scope>NUCLEOTIDE SEQUENCE [LARGE SCALE GENOMIC DNA]</scope>
    <source>
        <strain evidence="3">K</strain>
    </source>
</reference>
<comment type="caution">
    <text evidence="3">The sequence shown here is derived from an EMBL/GenBank/DDBJ whole genome shotgun (WGS) entry which is preliminary data.</text>
</comment>
<dbReference type="EMBL" id="MLAK01000765">
    <property type="protein sequence ID" value="OHT05236.1"/>
    <property type="molecule type" value="Genomic_DNA"/>
</dbReference>
<keyword evidence="1" id="KW-0175">Coiled coil</keyword>
<accession>A0A1J4K6A8</accession>
<feature type="region of interest" description="Disordered" evidence="2">
    <location>
        <begin position="448"/>
        <end position="474"/>
    </location>
</feature>
<feature type="compositionally biased region" description="Acidic residues" evidence="2">
    <location>
        <begin position="459"/>
        <end position="472"/>
    </location>
</feature>
<feature type="compositionally biased region" description="Basic and acidic residues" evidence="2">
    <location>
        <begin position="448"/>
        <end position="458"/>
    </location>
</feature>
<evidence type="ECO:0000313" key="4">
    <source>
        <dbReference type="Proteomes" id="UP000179807"/>
    </source>
</evidence>
<dbReference type="VEuPathDB" id="TrichDB:TRFO_27108"/>
<feature type="region of interest" description="Disordered" evidence="2">
    <location>
        <begin position="169"/>
        <end position="203"/>
    </location>
</feature>
<evidence type="ECO:0000256" key="2">
    <source>
        <dbReference type="SAM" id="MobiDB-lite"/>
    </source>
</evidence>
<dbReference type="GeneID" id="94840042"/>
<feature type="coiled-coil region" evidence="1">
    <location>
        <begin position="246"/>
        <end position="273"/>
    </location>
</feature>
<feature type="coiled-coil region" evidence="1">
    <location>
        <begin position="342"/>
        <end position="376"/>
    </location>
</feature>
<name>A0A1J4K6A8_9EUKA</name>
<proteinExistence type="predicted"/>
<protein>
    <submittedName>
        <fullName evidence="3">Uncharacterized protein</fullName>
    </submittedName>
</protein>
<gene>
    <name evidence="3" type="ORF">TRFO_27108</name>
</gene>
<dbReference type="Proteomes" id="UP000179807">
    <property type="component" value="Unassembled WGS sequence"/>
</dbReference>
<feature type="compositionally biased region" description="Basic and acidic residues" evidence="2">
    <location>
        <begin position="174"/>
        <end position="203"/>
    </location>
</feature>
<feature type="coiled-coil region" evidence="1">
    <location>
        <begin position="97"/>
        <end position="124"/>
    </location>
</feature>